<sequence length="72" mass="8149">MPPHAEDRTLPWSCSIRERYFHGRRKDPRGEGMADALLSVGIPRSCVVLPPFYQKFFNGLGPVECAPPKRLP</sequence>
<protein>
    <submittedName>
        <fullName evidence="1">Uncharacterized protein</fullName>
    </submittedName>
</protein>
<accession>A0A0V0XDF1</accession>
<name>A0A0V0XDF1_9BILA</name>
<feature type="non-terminal residue" evidence="1">
    <location>
        <position position="72"/>
    </location>
</feature>
<reference evidence="1 2" key="1">
    <citation type="submission" date="2015-01" db="EMBL/GenBank/DDBJ databases">
        <title>Evolution of Trichinella species and genotypes.</title>
        <authorList>
            <person name="Korhonen P.K."/>
            <person name="Edoardo P."/>
            <person name="Giuseppe L.R."/>
            <person name="Gasser R.B."/>
        </authorList>
    </citation>
    <scope>NUCLEOTIDE SEQUENCE [LARGE SCALE GENOMIC DNA]</scope>
    <source>
        <strain evidence="1">ISS2496</strain>
    </source>
</reference>
<keyword evidence="2" id="KW-1185">Reference proteome</keyword>
<dbReference type="EMBL" id="JYDQ01005136">
    <property type="protein sequence ID" value="KRX86042.1"/>
    <property type="molecule type" value="Genomic_DNA"/>
</dbReference>
<comment type="caution">
    <text evidence="1">The sequence shown here is derived from an EMBL/GenBank/DDBJ whole genome shotgun (WGS) entry which is preliminary data.</text>
</comment>
<dbReference type="Proteomes" id="UP000054783">
    <property type="component" value="Unassembled WGS sequence"/>
</dbReference>
<evidence type="ECO:0000313" key="1">
    <source>
        <dbReference type="EMBL" id="KRX86042.1"/>
    </source>
</evidence>
<proteinExistence type="predicted"/>
<organism evidence="1 2">
    <name type="scientific">Trichinella patagoniensis</name>
    <dbReference type="NCBI Taxonomy" id="990121"/>
    <lineage>
        <taxon>Eukaryota</taxon>
        <taxon>Metazoa</taxon>
        <taxon>Ecdysozoa</taxon>
        <taxon>Nematoda</taxon>
        <taxon>Enoplea</taxon>
        <taxon>Dorylaimia</taxon>
        <taxon>Trichinellida</taxon>
        <taxon>Trichinellidae</taxon>
        <taxon>Trichinella</taxon>
    </lineage>
</organism>
<gene>
    <name evidence="1" type="ORF">T12_11600</name>
</gene>
<evidence type="ECO:0000313" key="2">
    <source>
        <dbReference type="Proteomes" id="UP000054783"/>
    </source>
</evidence>
<dbReference type="AlphaFoldDB" id="A0A0V0XDF1"/>